<keyword evidence="15" id="KW-1185">Reference proteome</keyword>
<dbReference type="PANTHER" id="PTHR43065:SF46">
    <property type="entry name" value="C4-DICARBOXYLATE TRANSPORT SENSOR PROTEIN DCTB"/>
    <property type="match status" value="1"/>
</dbReference>
<dbReference type="Pfam" id="PF00672">
    <property type="entry name" value="HAMP"/>
    <property type="match status" value="1"/>
</dbReference>
<comment type="catalytic activity">
    <reaction evidence="1">
        <text>ATP + protein L-histidine = ADP + protein N-phospho-L-histidine.</text>
        <dbReference type="EC" id="2.7.13.3"/>
    </reaction>
</comment>
<dbReference type="SUPFAM" id="SSF55874">
    <property type="entry name" value="ATPase domain of HSP90 chaperone/DNA topoisomerase II/histidine kinase"/>
    <property type="match status" value="1"/>
</dbReference>
<dbReference type="InterPro" id="IPR035965">
    <property type="entry name" value="PAS-like_dom_sf"/>
</dbReference>
<keyword evidence="8" id="KW-0067">ATP-binding</keyword>
<dbReference type="STRING" id="272627.CCC_03768"/>
<sequence>MNIRVKLLVPLLLVAGCVLAVMHFIAFASLKQMLVVERVNGETRALTLVGLAIVPDLLASDLAKIYETLSEVGQEHPWWRFLTLTTPEGKQLYPLGKPVQAEAMTHLSVPLAGAGRSLGMLTVDLEENSLVAPAIAVLQQLELIVALILLFGTLAVVWQQNNSVIRPIKKLAKASHLLSEGDYDVTLPMPSSDEIGKLVSAFRTMRDAVGSREASLRQSERWLEAVIDNSAEAILTLDDQGRIQSFNSAAERIFGAPASRAIGSNFDQLAPFEALGEVGSAEIEVARFDASRFPALITASRVSAGGQSMVVATIGDLTQRRQYERIRADQHAELERLVTERTVALKEAQREALQASRLASVGQLAAGIAHEINTPIQYIGDNLSFIQDATKNILPLLDEARKLACNSEHFFNGDPLIREYFDRVDQANLDFLMNELPPAISQSLEGVTQVARIVLSMKEFSHPGTTQKSTVDINRALENTVTVSRNTWKHIAKLEVKLDPKLPKVNCHPGEMNQVFLNLIINAAHAIDESGKPKPGKITVETLNLGDFVEVCFSDNGTGVPDAIKDRIFDPFFTTKDVGKGTGQGLAICYDVVVVKHGGQIIVGGLNGEGAVFTIRLPVA</sequence>
<dbReference type="PROSITE" id="PS51257">
    <property type="entry name" value="PROKAR_LIPOPROTEIN"/>
    <property type="match status" value="1"/>
</dbReference>
<dbReference type="GO" id="GO:0000155">
    <property type="term" value="F:phosphorelay sensor kinase activity"/>
    <property type="evidence" value="ECO:0007669"/>
    <property type="project" value="InterPro"/>
</dbReference>
<reference evidence="14 15" key="1">
    <citation type="submission" date="2015-01" db="EMBL/GenBank/DDBJ databases">
        <title>Genome Sequence of Magnetospirillum magnetotacticum Strain MS-1.</title>
        <authorList>
            <person name="Marinov G.K."/>
            <person name="Smalley M.D."/>
            <person name="DeSalvo G."/>
        </authorList>
    </citation>
    <scope>NUCLEOTIDE SEQUENCE [LARGE SCALE GENOMIC DNA]</scope>
    <source>
        <strain evidence="14 15">MS-1</strain>
    </source>
</reference>
<dbReference type="GO" id="GO:0006355">
    <property type="term" value="P:regulation of DNA-templated transcription"/>
    <property type="evidence" value="ECO:0007669"/>
    <property type="project" value="InterPro"/>
</dbReference>
<dbReference type="PROSITE" id="PS50885">
    <property type="entry name" value="HAMP"/>
    <property type="match status" value="1"/>
</dbReference>
<keyword evidence="14" id="KW-0371">Homeobox</keyword>
<dbReference type="EMBL" id="JXSL01000028">
    <property type="protein sequence ID" value="KIL98485.1"/>
    <property type="molecule type" value="Genomic_DNA"/>
</dbReference>
<dbReference type="SUPFAM" id="SSF47384">
    <property type="entry name" value="Homodimeric domain of signal transducing histidine kinase"/>
    <property type="match status" value="1"/>
</dbReference>
<evidence type="ECO:0000256" key="2">
    <source>
        <dbReference type="ARBA" id="ARBA00004370"/>
    </source>
</evidence>
<evidence type="ECO:0000256" key="9">
    <source>
        <dbReference type="ARBA" id="ARBA00023012"/>
    </source>
</evidence>
<dbReference type="EC" id="2.7.13.3" evidence="3"/>
<evidence type="ECO:0000259" key="13">
    <source>
        <dbReference type="PROSITE" id="PS50885"/>
    </source>
</evidence>
<dbReference type="InterPro" id="IPR013767">
    <property type="entry name" value="PAS_fold"/>
</dbReference>
<keyword evidence="10" id="KW-1133">Transmembrane helix</keyword>
<dbReference type="SUPFAM" id="SSF55785">
    <property type="entry name" value="PYP-like sensor domain (PAS domain)"/>
    <property type="match status" value="1"/>
</dbReference>
<dbReference type="InterPro" id="IPR036097">
    <property type="entry name" value="HisK_dim/P_sf"/>
</dbReference>
<dbReference type="InterPro" id="IPR036890">
    <property type="entry name" value="HATPase_C_sf"/>
</dbReference>
<dbReference type="PROSITE" id="PS50112">
    <property type="entry name" value="PAS"/>
    <property type="match status" value="1"/>
</dbReference>
<accession>A0A0C2YUW0</accession>
<feature type="transmembrane region" description="Helical" evidence="10">
    <location>
        <begin position="7"/>
        <end position="30"/>
    </location>
</feature>
<protein>
    <recommendedName>
        <fullName evidence="3">histidine kinase</fullName>
        <ecNumber evidence="3">2.7.13.3</ecNumber>
    </recommendedName>
</protein>
<proteinExistence type="predicted"/>
<keyword evidence="5" id="KW-0808">Transferase</keyword>
<dbReference type="CDD" id="cd06225">
    <property type="entry name" value="HAMP"/>
    <property type="match status" value="1"/>
</dbReference>
<dbReference type="RefSeq" id="WP_052473181.1">
    <property type="nucleotide sequence ID" value="NZ_JXSL01000028.1"/>
</dbReference>
<dbReference type="PROSITE" id="PS50109">
    <property type="entry name" value="HIS_KIN"/>
    <property type="match status" value="1"/>
</dbReference>
<dbReference type="AlphaFoldDB" id="A0A0C2YUW0"/>
<dbReference type="Gene3D" id="3.30.450.20">
    <property type="entry name" value="PAS domain"/>
    <property type="match status" value="1"/>
</dbReference>
<evidence type="ECO:0000259" key="11">
    <source>
        <dbReference type="PROSITE" id="PS50109"/>
    </source>
</evidence>
<keyword evidence="6" id="KW-0547">Nucleotide-binding</keyword>
<evidence type="ECO:0000313" key="14">
    <source>
        <dbReference type="EMBL" id="KIL98485.1"/>
    </source>
</evidence>
<dbReference type="InterPro" id="IPR005467">
    <property type="entry name" value="His_kinase_dom"/>
</dbReference>
<keyword evidence="7 14" id="KW-0418">Kinase</keyword>
<dbReference type="Pfam" id="PF00989">
    <property type="entry name" value="PAS"/>
    <property type="match status" value="1"/>
</dbReference>
<comment type="caution">
    <text evidence="14">The sequence shown here is derived from an EMBL/GenBank/DDBJ whole genome shotgun (WGS) entry which is preliminary data.</text>
</comment>
<dbReference type="Gene3D" id="3.30.565.10">
    <property type="entry name" value="Histidine kinase-like ATPase, C-terminal domain"/>
    <property type="match status" value="1"/>
</dbReference>
<evidence type="ECO:0000256" key="4">
    <source>
        <dbReference type="ARBA" id="ARBA00022553"/>
    </source>
</evidence>
<dbReference type="Proteomes" id="UP000031971">
    <property type="component" value="Unassembled WGS sequence"/>
</dbReference>
<keyword evidence="4" id="KW-0597">Phosphoprotein</keyword>
<evidence type="ECO:0000313" key="15">
    <source>
        <dbReference type="Proteomes" id="UP000031971"/>
    </source>
</evidence>
<dbReference type="SMART" id="SM00387">
    <property type="entry name" value="HATPase_c"/>
    <property type="match status" value="1"/>
</dbReference>
<dbReference type="InterPro" id="IPR003660">
    <property type="entry name" value="HAMP_dom"/>
</dbReference>
<dbReference type="SUPFAM" id="SSF158472">
    <property type="entry name" value="HAMP domain-like"/>
    <property type="match status" value="1"/>
</dbReference>
<evidence type="ECO:0000256" key="3">
    <source>
        <dbReference type="ARBA" id="ARBA00012438"/>
    </source>
</evidence>
<dbReference type="OrthoDB" id="226486at2"/>
<dbReference type="InterPro" id="IPR003594">
    <property type="entry name" value="HATPase_dom"/>
</dbReference>
<evidence type="ECO:0000256" key="1">
    <source>
        <dbReference type="ARBA" id="ARBA00000085"/>
    </source>
</evidence>
<dbReference type="Gene3D" id="1.10.287.130">
    <property type="match status" value="1"/>
</dbReference>
<dbReference type="InterPro" id="IPR004358">
    <property type="entry name" value="Sig_transdc_His_kin-like_C"/>
</dbReference>
<evidence type="ECO:0000256" key="5">
    <source>
        <dbReference type="ARBA" id="ARBA00022679"/>
    </source>
</evidence>
<dbReference type="CDD" id="cd00130">
    <property type="entry name" value="PAS"/>
    <property type="match status" value="1"/>
</dbReference>
<evidence type="ECO:0000256" key="6">
    <source>
        <dbReference type="ARBA" id="ARBA00022741"/>
    </source>
</evidence>
<feature type="domain" description="Histidine kinase" evidence="11">
    <location>
        <begin position="367"/>
        <end position="620"/>
    </location>
</feature>
<dbReference type="GO" id="GO:0003677">
    <property type="term" value="F:DNA binding"/>
    <property type="evidence" value="ECO:0007669"/>
    <property type="project" value="UniProtKB-KW"/>
</dbReference>
<dbReference type="Gene3D" id="6.10.340.10">
    <property type="match status" value="1"/>
</dbReference>
<feature type="domain" description="HAMP" evidence="13">
    <location>
        <begin position="162"/>
        <end position="214"/>
    </location>
</feature>
<dbReference type="NCBIfam" id="TIGR00229">
    <property type="entry name" value="sensory_box"/>
    <property type="match status" value="1"/>
</dbReference>
<keyword evidence="9" id="KW-0902">Two-component regulatory system</keyword>
<evidence type="ECO:0000256" key="7">
    <source>
        <dbReference type="ARBA" id="ARBA00022777"/>
    </source>
</evidence>
<dbReference type="InterPro" id="IPR000014">
    <property type="entry name" value="PAS"/>
</dbReference>
<keyword evidence="10" id="KW-0812">Transmembrane</keyword>
<dbReference type="Pfam" id="PF02518">
    <property type="entry name" value="HATPase_c"/>
    <property type="match status" value="1"/>
</dbReference>
<name>A0A0C2YUW0_PARME</name>
<organism evidence="14 15">
    <name type="scientific">Paramagnetospirillum magnetotacticum MS-1</name>
    <dbReference type="NCBI Taxonomy" id="272627"/>
    <lineage>
        <taxon>Bacteria</taxon>
        <taxon>Pseudomonadati</taxon>
        <taxon>Pseudomonadota</taxon>
        <taxon>Alphaproteobacteria</taxon>
        <taxon>Rhodospirillales</taxon>
        <taxon>Magnetospirillaceae</taxon>
        <taxon>Paramagnetospirillum</taxon>
    </lineage>
</organism>
<keyword evidence="10" id="KW-0472">Membrane</keyword>
<dbReference type="GO" id="GO:0005524">
    <property type="term" value="F:ATP binding"/>
    <property type="evidence" value="ECO:0007669"/>
    <property type="project" value="UniProtKB-KW"/>
</dbReference>
<dbReference type="GO" id="GO:0016020">
    <property type="term" value="C:membrane"/>
    <property type="evidence" value="ECO:0007669"/>
    <property type="project" value="UniProtKB-SubCell"/>
</dbReference>
<gene>
    <name evidence="14" type="ORF">CCC_03768</name>
</gene>
<evidence type="ECO:0000256" key="10">
    <source>
        <dbReference type="SAM" id="Phobius"/>
    </source>
</evidence>
<feature type="domain" description="PAS" evidence="12">
    <location>
        <begin position="219"/>
        <end position="271"/>
    </location>
</feature>
<dbReference type="SMART" id="SM00091">
    <property type="entry name" value="PAS"/>
    <property type="match status" value="1"/>
</dbReference>
<dbReference type="PRINTS" id="PR00344">
    <property type="entry name" value="BCTRLSENSOR"/>
</dbReference>
<dbReference type="SMART" id="SM00304">
    <property type="entry name" value="HAMP"/>
    <property type="match status" value="1"/>
</dbReference>
<dbReference type="PANTHER" id="PTHR43065">
    <property type="entry name" value="SENSOR HISTIDINE KINASE"/>
    <property type="match status" value="1"/>
</dbReference>
<comment type="subcellular location">
    <subcellularLocation>
        <location evidence="2">Membrane</location>
    </subcellularLocation>
</comment>
<evidence type="ECO:0000256" key="8">
    <source>
        <dbReference type="ARBA" id="ARBA00022840"/>
    </source>
</evidence>
<evidence type="ECO:0000259" key="12">
    <source>
        <dbReference type="PROSITE" id="PS50112"/>
    </source>
</evidence>